<dbReference type="HOGENOM" id="CLU_045378_0_0_7"/>
<dbReference type="EMBL" id="CP002830">
    <property type="protein sequence ID" value="AEI68898.1"/>
    <property type="molecule type" value="Genomic_DNA"/>
</dbReference>
<reference evidence="4 5" key="1">
    <citation type="journal article" date="2011" name="J. Bacteriol.">
        <title>Genome sequence of the halotolerant marine bacterium Myxococcus fulvus HW-1.</title>
        <authorList>
            <person name="Li Z.F."/>
            <person name="Li X."/>
            <person name="Liu H."/>
            <person name="Liu X."/>
            <person name="Han K."/>
            <person name="Wu Z.H."/>
            <person name="Hu W."/>
            <person name="Li F.F."/>
            <person name="Li Y.Z."/>
        </authorList>
    </citation>
    <scope>NUCLEOTIDE SEQUENCE [LARGE SCALE GENOMIC DNA]</scope>
    <source>
        <strain evidence="5">ATCC BAA-855 / HW-1</strain>
    </source>
</reference>
<dbReference type="InterPro" id="IPR001466">
    <property type="entry name" value="Beta-lactam-related"/>
</dbReference>
<dbReference type="PANTHER" id="PTHR43283:SF7">
    <property type="entry name" value="BETA-LACTAMASE-RELATED DOMAIN-CONTAINING PROTEIN"/>
    <property type="match status" value="1"/>
</dbReference>
<evidence type="ECO:0000313" key="5">
    <source>
        <dbReference type="Proteomes" id="UP000000488"/>
    </source>
</evidence>
<proteinExistence type="predicted"/>
<evidence type="ECO:0000256" key="2">
    <source>
        <dbReference type="SAM" id="SignalP"/>
    </source>
</evidence>
<dbReference type="AlphaFoldDB" id="F8CKG5"/>
<accession>F8CKG5</accession>
<evidence type="ECO:0000313" key="4">
    <source>
        <dbReference type="EMBL" id="AEI68898.1"/>
    </source>
</evidence>
<dbReference type="Gene3D" id="3.40.710.10">
    <property type="entry name" value="DD-peptidase/beta-lactamase superfamily"/>
    <property type="match status" value="1"/>
</dbReference>
<evidence type="ECO:0000259" key="3">
    <source>
        <dbReference type="Pfam" id="PF00144"/>
    </source>
</evidence>
<gene>
    <name evidence="4" type="ordered locus">LILAB_35085</name>
</gene>
<keyword evidence="2" id="KW-0732">Signal</keyword>
<feature type="domain" description="Beta-lactamase-related" evidence="3">
    <location>
        <begin position="119"/>
        <end position="375"/>
    </location>
</feature>
<dbReference type="STRING" id="483219.LILAB_35085"/>
<protein>
    <submittedName>
        <fullName evidence="4">Putative beta-lactamase class C</fullName>
    </submittedName>
</protein>
<dbReference type="Pfam" id="PF00144">
    <property type="entry name" value="Beta-lactamase"/>
    <property type="match status" value="1"/>
</dbReference>
<organism evidence="4 5">
    <name type="scientific">Myxococcus fulvus (strain ATCC BAA-855 / HW-1)</name>
    <dbReference type="NCBI Taxonomy" id="483219"/>
    <lineage>
        <taxon>Bacteria</taxon>
        <taxon>Pseudomonadati</taxon>
        <taxon>Myxococcota</taxon>
        <taxon>Myxococcia</taxon>
        <taxon>Myxococcales</taxon>
        <taxon>Cystobacterineae</taxon>
        <taxon>Myxococcaceae</taxon>
        <taxon>Myxococcus</taxon>
    </lineage>
</organism>
<dbReference type="InterPro" id="IPR050789">
    <property type="entry name" value="Diverse_Enzym_Activities"/>
</dbReference>
<name>F8CKG5_MYXFH</name>
<dbReference type="InterPro" id="IPR012338">
    <property type="entry name" value="Beta-lactam/transpept-like"/>
</dbReference>
<dbReference type="KEGG" id="mfu:LILAB_35085"/>
<feature type="region of interest" description="Disordered" evidence="1">
    <location>
        <begin position="21"/>
        <end position="77"/>
    </location>
</feature>
<dbReference type="eggNOG" id="COG1680">
    <property type="taxonomic scope" value="Bacteria"/>
</dbReference>
<dbReference type="PANTHER" id="PTHR43283">
    <property type="entry name" value="BETA-LACTAMASE-RELATED"/>
    <property type="match status" value="1"/>
</dbReference>
<dbReference type="Proteomes" id="UP000000488">
    <property type="component" value="Chromosome"/>
</dbReference>
<feature type="signal peptide" evidence="2">
    <location>
        <begin position="1"/>
        <end position="18"/>
    </location>
</feature>
<feature type="chain" id="PRO_5003368241" evidence="2">
    <location>
        <begin position="19"/>
        <end position="403"/>
    </location>
</feature>
<dbReference type="MEROPS" id="S12.A23"/>
<sequence length="403" mass="43130">MNLRLLPLIAACALWGCAADPSTDNSEPTPDAGVEQPTPDAGTEPIPDAGTESLPDAGTEPIPDAGTEPLPDAGVYPPRAIVFPQEDATWPTVAPSAAGWDTAKLNAVLDFVGSRDTRAFVIVQDGKLVAERYWNFGPNLRRDIASAQKAVVAILVGIAVDKQLLTLDESVSGVLGEGWSNADATSEARITVRHLLTMSSGLSLSLRRVAAPGTTWLYNNDAYHRLRHVLEARTGKDIQSLSEEWLFDALGARNSQWQERADLDSMGLPLWGLHMSARDLARFGLLMQARGAWNGVPVVSPAQVDLATHSSQALNPAYGHLFWLNGQAFSLVPPASTRVDGPMLPSAPPDLFAGLGKDDQKVYVVPSLGLVVTRLGAQAGERGTEALSDFDDTLWAMLMDARL</sequence>
<evidence type="ECO:0000256" key="1">
    <source>
        <dbReference type="SAM" id="MobiDB-lite"/>
    </source>
</evidence>
<dbReference type="SUPFAM" id="SSF56601">
    <property type="entry name" value="beta-lactamase/transpeptidase-like"/>
    <property type="match status" value="1"/>
</dbReference>